<dbReference type="Proteomes" id="UP000069654">
    <property type="component" value="Unassembled WGS sequence"/>
</dbReference>
<dbReference type="InterPro" id="IPR050155">
    <property type="entry name" value="HAD-like_hydrolase_sf"/>
</dbReference>
<reference evidence="1 2" key="1">
    <citation type="journal article" date="2016" name="Genome Announc.">
        <title>Draft Genome Sequences of Five Rapidly Growing Mycobacterium Species, M. thermoresistibile, M. fortuitum subsp. acetamidolyticum, M. canariasense, M. brisbanense, and M. novocastrense.</title>
        <authorList>
            <person name="Katahira K."/>
            <person name="Ogura Y."/>
            <person name="Gotoh Y."/>
            <person name="Hayashi T."/>
        </authorList>
    </citation>
    <scope>NUCLEOTIDE SEQUENCE [LARGE SCALE GENOMIC DNA]</scope>
    <source>
        <strain evidence="1 2">JCM6362</strain>
    </source>
</reference>
<dbReference type="InterPro" id="IPR023198">
    <property type="entry name" value="PGP-like_dom2"/>
</dbReference>
<dbReference type="SUPFAM" id="SSF56784">
    <property type="entry name" value="HAD-like"/>
    <property type="match status" value="1"/>
</dbReference>
<dbReference type="STRING" id="1797.RMCT_2518"/>
<dbReference type="GO" id="GO:0005829">
    <property type="term" value="C:cytosol"/>
    <property type="evidence" value="ECO:0007669"/>
    <property type="project" value="TreeGrafter"/>
</dbReference>
<dbReference type="Gene3D" id="3.40.50.1000">
    <property type="entry name" value="HAD superfamily/HAD-like"/>
    <property type="match status" value="1"/>
</dbReference>
<dbReference type="SFLD" id="SFLDG01129">
    <property type="entry name" value="C1.5:_HAD__Beta-PGM__Phosphata"/>
    <property type="match status" value="1"/>
</dbReference>
<name>A0A117IMN3_MYCTH</name>
<protein>
    <submittedName>
        <fullName evidence="1">HAD-like hydrolase</fullName>
    </submittedName>
</protein>
<dbReference type="AlphaFoldDB" id="A0A117IMN3"/>
<dbReference type="InterPro" id="IPR006439">
    <property type="entry name" value="HAD-SF_hydro_IA"/>
</dbReference>
<dbReference type="PANTHER" id="PTHR43434">
    <property type="entry name" value="PHOSPHOGLYCOLATE PHOSPHATASE"/>
    <property type="match status" value="1"/>
</dbReference>
<dbReference type="InterPro" id="IPR023214">
    <property type="entry name" value="HAD_sf"/>
</dbReference>
<dbReference type="PANTHER" id="PTHR43434:SF1">
    <property type="entry name" value="PHOSPHOGLYCOLATE PHOSPHATASE"/>
    <property type="match status" value="1"/>
</dbReference>
<evidence type="ECO:0000313" key="2">
    <source>
        <dbReference type="Proteomes" id="UP000069654"/>
    </source>
</evidence>
<accession>A0A117IMN3</accession>
<dbReference type="Gene3D" id="1.10.150.240">
    <property type="entry name" value="Putative phosphatase, domain 2"/>
    <property type="match status" value="1"/>
</dbReference>
<evidence type="ECO:0000313" key="1">
    <source>
        <dbReference type="EMBL" id="GAT15548.1"/>
    </source>
</evidence>
<dbReference type="Pfam" id="PF00702">
    <property type="entry name" value="Hydrolase"/>
    <property type="match status" value="1"/>
</dbReference>
<dbReference type="RefSeq" id="WP_003926445.1">
    <property type="nucleotide sequence ID" value="NZ_BCTB01000018.1"/>
</dbReference>
<keyword evidence="1" id="KW-0378">Hydrolase</keyword>
<sequence length="242" mass="25975">MTFDRESPQPDRPGIRGVVFDKDGTLFDFTRTWTPWCEQLVGELSGGDPGLARRLGAALGFDLELRMFEPDSVVLTDTIQAVVKTLLGVLPPDTDADRLFRHVDDSIATRSPAQVVPLRPLLERLRSAGIVLGLATNDQKKSTLRHLQQAGIDSCLSFVADADSGHGIKPGPGMLVAFCEHTGLSPQHCAMVGDSVFDMLAAQSANFLRIGVCSGPTPAERLGEMADIVLDSVADLPGWLGL</sequence>
<organism evidence="1 2">
    <name type="scientific">Mycolicibacterium thermoresistibile</name>
    <name type="common">Mycobacterium thermoresistibile</name>
    <dbReference type="NCBI Taxonomy" id="1797"/>
    <lineage>
        <taxon>Bacteria</taxon>
        <taxon>Bacillati</taxon>
        <taxon>Actinomycetota</taxon>
        <taxon>Actinomycetes</taxon>
        <taxon>Mycobacteriales</taxon>
        <taxon>Mycobacteriaceae</taxon>
        <taxon>Mycolicibacterium</taxon>
    </lineage>
</organism>
<dbReference type="InterPro" id="IPR036412">
    <property type="entry name" value="HAD-like_sf"/>
</dbReference>
<dbReference type="NCBIfam" id="TIGR01549">
    <property type="entry name" value="HAD-SF-IA-v1"/>
    <property type="match status" value="1"/>
</dbReference>
<proteinExistence type="predicted"/>
<comment type="caution">
    <text evidence="1">The sequence shown here is derived from an EMBL/GenBank/DDBJ whole genome shotgun (WGS) entry which is preliminary data.</text>
</comment>
<gene>
    <name evidence="1" type="ORF">RMCT_2518</name>
</gene>
<dbReference type="EMBL" id="BCTB01000018">
    <property type="protein sequence ID" value="GAT15548.1"/>
    <property type="molecule type" value="Genomic_DNA"/>
</dbReference>
<dbReference type="GO" id="GO:0008967">
    <property type="term" value="F:phosphoglycolate phosphatase activity"/>
    <property type="evidence" value="ECO:0007669"/>
    <property type="project" value="TreeGrafter"/>
</dbReference>
<dbReference type="SFLD" id="SFLDS00003">
    <property type="entry name" value="Haloacid_Dehalogenase"/>
    <property type="match status" value="1"/>
</dbReference>
<dbReference type="GO" id="GO:0006281">
    <property type="term" value="P:DNA repair"/>
    <property type="evidence" value="ECO:0007669"/>
    <property type="project" value="TreeGrafter"/>
</dbReference>
<dbReference type="OrthoDB" id="9781367at2"/>
<reference evidence="2" key="2">
    <citation type="submission" date="2016-02" db="EMBL/GenBank/DDBJ databases">
        <title>Draft genome sequence of five rapidly growing Mycobacterium species.</title>
        <authorList>
            <person name="Katahira K."/>
            <person name="Gotou Y."/>
            <person name="Iida K."/>
            <person name="Ogura Y."/>
            <person name="Hayashi T."/>
        </authorList>
    </citation>
    <scope>NUCLEOTIDE SEQUENCE [LARGE SCALE GENOMIC DNA]</scope>
    <source>
        <strain evidence="2">JCM6362</strain>
    </source>
</reference>